<organism evidence="16 17">
    <name type="scientific">Wallemia hederae</name>
    <dbReference type="NCBI Taxonomy" id="1540922"/>
    <lineage>
        <taxon>Eukaryota</taxon>
        <taxon>Fungi</taxon>
        <taxon>Dikarya</taxon>
        <taxon>Basidiomycota</taxon>
        <taxon>Wallemiomycotina</taxon>
        <taxon>Wallemiomycetes</taxon>
        <taxon>Wallemiales</taxon>
        <taxon>Wallemiaceae</taxon>
        <taxon>Wallemia</taxon>
    </lineage>
</organism>
<evidence type="ECO:0000256" key="9">
    <source>
        <dbReference type="ARBA" id="ARBA00022968"/>
    </source>
</evidence>
<evidence type="ECO:0000256" key="1">
    <source>
        <dbReference type="ARBA" id="ARBA00004576"/>
    </source>
</evidence>
<evidence type="ECO:0000256" key="7">
    <source>
        <dbReference type="ARBA" id="ARBA00022801"/>
    </source>
</evidence>
<evidence type="ECO:0008006" key="18">
    <source>
        <dbReference type="Google" id="ProtNLM"/>
    </source>
</evidence>
<keyword evidence="4" id="KW-0926">Vacuole</keyword>
<dbReference type="Pfam" id="PF00930">
    <property type="entry name" value="DPPIV_N"/>
    <property type="match status" value="1"/>
</dbReference>
<keyword evidence="3" id="KW-0031">Aminopeptidase</keyword>
<feature type="domain" description="Peptidase S9 prolyl oligopeptidase catalytic" evidence="14">
    <location>
        <begin position="620"/>
        <end position="814"/>
    </location>
</feature>
<evidence type="ECO:0000259" key="14">
    <source>
        <dbReference type="Pfam" id="PF00326"/>
    </source>
</evidence>
<keyword evidence="10 13" id="KW-1133">Transmembrane helix</keyword>
<keyword evidence="6 13" id="KW-0812">Transmembrane</keyword>
<evidence type="ECO:0000256" key="12">
    <source>
        <dbReference type="ARBA" id="ARBA00023180"/>
    </source>
</evidence>
<keyword evidence="12" id="KW-0325">Glycoprotein</keyword>
<proteinExistence type="inferred from homology"/>
<keyword evidence="17" id="KW-1185">Reference proteome</keyword>
<dbReference type="PANTHER" id="PTHR11731:SF200">
    <property type="entry name" value="DIPEPTIDYL PEPTIDASE 10, ISOFORM B"/>
    <property type="match status" value="1"/>
</dbReference>
<evidence type="ECO:0000256" key="10">
    <source>
        <dbReference type="ARBA" id="ARBA00022989"/>
    </source>
</evidence>
<keyword evidence="5" id="KW-0645">Protease</keyword>
<gene>
    <name evidence="16" type="ORF">E3P99_00584</name>
</gene>
<dbReference type="InterPro" id="IPR002469">
    <property type="entry name" value="Peptidase_S9B_N"/>
</dbReference>
<keyword evidence="7" id="KW-0378">Hydrolase</keyword>
<dbReference type="InterPro" id="IPR029058">
    <property type="entry name" value="AB_hydrolase_fold"/>
</dbReference>
<protein>
    <recommendedName>
        <fullName evidence="18">Dipeptidyl-peptidase IV</fullName>
    </recommendedName>
</protein>
<dbReference type="FunFam" id="3.40.50.1820:FF:000003">
    <property type="entry name" value="Dipeptidyl peptidase 4"/>
    <property type="match status" value="1"/>
</dbReference>
<evidence type="ECO:0000256" key="8">
    <source>
        <dbReference type="ARBA" id="ARBA00022825"/>
    </source>
</evidence>
<evidence type="ECO:0000259" key="15">
    <source>
        <dbReference type="Pfam" id="PF00930"/>
    </source>
</evidence>
<dbReference type="PANTHER" id="PTHR11731">
    <property type="entry name" value="PROTEASE FAMILY S9B,C DIPEPTIDYL-PEPTIDASE IV-RELATED"/>
    <property type="match status" value="1"/>
</dbReference>
<accession>A0A4T0FUX4</accession>
<dbReference type="SUPFAM" id="SSF53474">
    <property type="entry name" value="alpha/beta-Hydrolases"/>
    <property type="match status" value="1"/>
</dbReference>
<name>A0A4T0FUX4_9BASI</name>
<dbReference type="AlphaFoldDB" id="A0A4T0FUX4"/>
<keyword evidence="9" id="KW-0735">Signal-anchor</keyword>
<dbReference type="GO" id="GO:0005774">
    <property type="term" value="C:vacuolar membrane"/>
    <property type="evidence" value="ECO:0007669"/>
    <property type="project" value="UniProtKB-SubCell"/>
</dbReference>
<dbReference type="GO" id="GO:0008239">
    <property type="term" value="F:dipeptidyl-peptidase activity"/>
    <property type="evidence" value="ECO:0007669"/>
    <property type="project" value="TreeGrafter"/>
</dbReference>
<dbReference type="InterPro" id="IPR001375">
    <property type="entry name" value="Peptidase_S9_cat"/>
</dbReference>
<evidence type="ECO:0000313" key="17">
    <source>
        <dbReference type="Proteomes" id="UP000310189"/>
    </source>
</evidence>
<dbReference type="EMBL" id="SPNW01000006">
    <property type="protein sequence ID" value="TIA92519.1"/>
    <property type="molecule type" value="Genomic_DNA"/>
</dbReference>
<evidence type="ECO:0000256" key="4">
    <source>
        <dbReference type="ARBA" id="ARBA00022554"/>
    </source>
</evidence>
<evidence type="ECO:0000256" key="2">
    <source>
        <dbReference type="ARBA" id="ARBA00006150"/>
    </source>
</evidence>
<evidence type="ECO:0000256" key="11">
    <source>
        <dbReference type="ARBA" id="ARBA00023136"/>
    </source>
</evidence>
<dbReference type="OrthoDB" id="16520at2759"/>
<dbReference type="Gene3D" id="3.40.50.1820">
    <property type="entry name" value="alpha/beta hydrolase"/>
    <property type="match status" value="1"/>
</dbReference>
<evidence type="ECO:0000313" key="16">
    <source>
        <dbReference type="EMBL" id="TIA92519.1"/>
    </source>
</evidence>
<comment type="caution">
    <text evidence="16">The sequence shown here is derived from an EMBL/GenBank/DDBJ whole genome shotgun (WGS) entry which is preliminary data.</text>
</comment>
<dbReference type="GO" id="GO:0005886">
    <property type="term" value="C:plasma membrane"/>
    <property type="evidence" value="ECO:0007669"/>
    <property type="project" value="TreeGrafter"/>
</dbReference>
<dbReference type="GO" id="GO:0006508">
    <property type="term" value="P:proteolysis"/>
    <property type="evidence" value="ECO:0007669"/>
    <property type="project" value="UniProtKB-KW"/>
</dbReference>
<dbReference type="SUPFAM" id="SSF82171">
    <property type="entry name" value="DPP6 N-terminal domain-like"/>
    <property type="match status" value="1"/>
</dbReference>
<comment type="similarity">
    <text evidence="2">Belongs to the peptidase S9B family.</text>
</comment>
<evidence type="ECO:0000256" key="5">
    <source>
        <dbReference type="ARBA" id="ARBA00022670"/>
    </source>
</evidence>
<keyword evidence="11 13" id="KW-0472">Membrane</keyword>
<evidence type="ECO:0000256" key="13">
    <source>
        <dbReference type="SAM" id="Phobius"/>
    </source>
</evidence>
<feature type="transmembrane region" description="Helical" evidence="13">
    <location>
        <begin position="36"/>
        <end position="61"/>
    </location>
</feature>
<keyword evidence="8" id="KW-0720">Serine protease</keyword>
<evidence type="ECO:0000256" key="3">
    <source>
        <dbReference type="ARBA" id="ARBA00022438"/>
    </source>
</evidence>
<evidence type="ECO:0000256" key="6">
    <source>
        <dbReference type="ARBA" id="ARBA00022692"/>
    </source>
</evidence>
<sequence>MTTNYGDKAVEEMEERELLGARMESQNRSSSGKRRLWIVPAVIAAITIISSVIGTIAAFTYEHHRGLAARHKLPLSLDKLFDGTFAANRQSIHWITPGNSTNGIYGVLDDDGSISLVDLTKNSTKTLVEAGQVLDIDGEPLSFDAWSLSPDAKYILFRTDTLKVFRYSNYANYYIHELDTHTTHPLTSPTNPASISLAKWANSGHALVYVKSNDLYVVHARDIFKGGSSAVRVTDSGTETVFNAVADWVYEEEILSSHDATWWNSASEMIAYLTLDESKVRSYAVPVYNPTNDAANIAQYPEEMRIKYPEPGTPNPLVSLTVYSLINGQKYELAFPSVRQDRLIIEVAWTSKKTLLVKETSRDSRSGTVVLFDFSDIRDGTYVEGVTVRDLSVGDGGWIDCKQTITPVETLNGDGYLDIVADEKGYNHIAFFSSSDAATPQFATTGEWEVGNILATNAQQHRVYFSAAYPTPIDRHILSVDLPTNDTINALERTTPVNLTDTSLGARYSASFNKQGSYYTLNYDGPAVPTQEIRKTGDTHYAHLVESNESLNATLKEYALPTIVYDTVVLDDIEMQVKEVRPPGFKEDGGMGMSTHKHPLLFQVYGGPDSQVVSQAYSKQWSDYLAAEKGYIVVYADVRGTGMRGRKHRNVVTDNLGDIESTDLVSLAQEYAKRNYVDATRIGVWGWSYGGYLTAKAMEKGPDVFSLAASVAPVSDWKLYDSVYTERYMSTLDANEQGYANAAVHNVTGFHDFALAHGTGDDNVHFANSAHLLDMLTQNHIRDFRFRAFTDSTHNINTRDAYRELFDWLTSFLDDKWSRKRKSKKGSK</sequence>
<dbReference type="InterPro" id="IPR050278">
    <property type="entry name" value="Serine_Prot_S9B/DPPIV"/>
</dbReference>
<dbReference type="GO" id="GO:0008236">
    <property type="term" value="F:serine-type peptidase activity"/>
    <property type="evidence" value="ECO:0007669"/>
    <property type="project" value="UniProtKB-KW"/>
</dbReference>
<dbReference type="Pfam" id="PF00326">
    <property type="entry name" value="Peptidase_S9"/>
    <property type="match status" value="1"/>
</dbReference>
<dbReference type="Proteomes" id="UP000310189">
    <property type="component" value="Unassembled WGS sequence"/>
</dbReference>
<reference evidence="16 17" key="1">
    <citation type="submission" date="2019-03" db="EMBL/GenBank/DDBJ databases">
        <title>Sequencing 23 genomes of Wallemia ichthyophaga.</title>
        <authorList>
            <person name="Gostincar C."/>
        </authorList>
    </citation>
    <scope>NUCLEOTIDE SEQUENCE [LARGE SCALE GENOMIC DNA]</scope>
    <source>
        <strain evidence="16 17">EXF-5753</strain>
    </source>
</reference>
<dbReference type="Gene3D" id="2.140.10.30">
    <property type="entry name" value="Dipeptidylpeptidase IV, N-terminal domain"/>
    <property type="match status" value="1"/>
</dbReference>
<feature type="domain" description="Dipeptidylpeptidase IV N-terminal" evidence="15">
    <location>
        <begin position="149"/>
        <end position="530"/>
    </location>
</feature>
<comment type="subcellular location">
    <subcellularLocation>
        <location evidence="1">Vacuole membrane</location>
        <topology evidence="1">Single-pass type II membrane protein</topology>
    </subcellularLocation>
</comment>
<dbReference type="GO" id="GO:0004177">
    <property type="term" value="F:aminopeptidase activity"/>
    <property type="evidence" value="ECO:0007669"/>
    <property type="project" value="UniProtKB-KW"/>
</dbReference>